<dbReference type="Gene3D" id="1.10.510.10">
    <property type="entry name" value="Transferase(Phosphotransferase) domain 1"/>
    <property type="match status" value="1"/>
</dbReference>
<dbReference type="EMBL" id="CM010720">
    <property type="protein sequence ID" value="RZC64311.1"/>
    <property type="molecule type" value="Genomic_DNA"/>
</dbReference>
<gene>
    <name evidence="14" type="ORF">C5167_007994</name>
</gene>
<evidence type="ECO:0000256" key="7">
    <source>
        <dbReference type="ARBA" id="ARBA00022741"/>
    </source>
</evidence>
<evidence type="ECO:0000256" key="12">
    <source>
        <dbReference type="ARBA" id="ARBA00023180"/>
    </source>
</evidence>
<evidence type="ECO:0000313" key="14">
    <source>
        <dbReference type="EMBL" id="RZC64311.1"/>
    </source>
</evidence>
<accession>A0A4Y7JWG0</accession>
<dbReference type="GO" id="GO:0004672">
    <property type="term" value="F:protein kinase activity"/>
    <property type="evidence" value="ECO:0007669"/>
    <property type="project" value="InterPro"/>
</dbReference>
<keyword evidence="8" id="KW-0067">ATP-binding</keyword>
<keyword evidence="12" id="KW-0325">Glycoprotein</keyword>
<dbReference type="PROSITE" id="PS00108">
    <property type="entry name" value="PROTEIN_KINASE_ST"/>
    <property type="match status" value="1"/>
</dbReference>
<dbReference type="Gramene" id="RZC64311">
    <property type="protein sequence ID" value="RZC64311"/>
    <property type="gene ID" value="C5167_007994"/>
</dbReference>
<protein>
    <recommendedName>
        <fullName evidence="13">Protein kinase domain-containing protein</fullName>
    </recommendedName>
</protein>
<feature type="domain" description="Protein kinase" evidence="13">
    <location>
        <begin position="1"/>
        <end position="198"/>
    </location>
</feature>
<evidence type="ECO:0000256" key="8">
    <source>
        <dbReference type="ARBA" id="ARBA00022840"/>
    </source>
</evidence>
<evidence type="ECO:0000256" key="11">
    <source>
        <dbReference type="ARBA" id="ARBA00023170"/>
    </source>
</evidence>
<keyword evidence="6" id="KW-0732">Signal</keyword>
<keyword evidence="9" id="KW-1133">Transmembrane helix</keyword>
<name>A0A4Y7JWG0_PAPSO</name>
<evidence type="ECO:0000256" key="10">
    <source>
        <dbReference type="ARBA" id="ARBA00023136"/>
    </source>
</evidence>
<dbReference type="OMA" id="WRIRHEM"/>
<keyword evidence="15" id="KW-1185">Reference proteome</keyword>
<evidence type="ECO:0000313" key="15">
    <source>
        <dbReference type="Proteomes" id="UP000316621"/>
    </source>
</evidence>
<comment type="similarity">
    <text evidence="3">In the C-terminal section; belongs to the protein kinase superfamily. Ser/Thr protein kinase family.</text>
</comment>
<keyword evidence="7" id="KW-0547">Nucleotide-binding</keyword>
<evidence type="ECO:0000256" key="1">
    <source>
        <dbReference type="ARBA" id="ARBA00004251"/>
    </source>
</evidence>
<dbReference type="InterPro" id="IPR000719">
    <property type="entry name" value="Prot_kinase_dom"/>
</dbReference>
<evidence type="ECO:0000259" key="13">
    <source>
        <dbReference type="PROSITE" id="PS50011"/>
    </source>
</evidence>
<keyword evidence="4" id="KW-1003">Cell membrane</keyword>
<sequence length="232" mass="25723">MPYRSLDKHLFRRETVLTWDVRYKIALGLASALSYLHEAGEQCVLHRDIKSSNVMLDTYFNAKLGDFGLARLVDHGKRSETTKVAGTRGYLAPECYITGKFSKESDIYGFGIVALEIACGRKPVETDKVDLVDWVRDLYGCGKITEAADEILKLEFNELEMEHLLVVGLWCSHPDSKLRPSATQVISVLKFESPLPNLPLELPTPVYQVPAAPPVPNLSSSAGLNNSSLTGR</sequence>
<dbReference type="Pfam" id="PF00069">
    <property type="entry name" value="Pkinase"/>
    <property type="match status" value="1"/>
</dbReference>
<dbReference type="InterPro" id="IPR011009">
    <property type="entry name" value="Kinase-like_dom_sf"/>
</dbReference>
<evidence type="ECO:0000256" key="5">
    <source>
        <dbReference type="ARBA" id="ARBA00022692"/>
    </source>
</evidence>
<dbReference type="SMART" id="SM00220">
    <property type="entry name" value="S_TKc"/>
    <property type="match status" value="1"/>
</dbReference>
<dbReference type="Proteomes" id="UP000316621">
    <property type="component" value="Chromosome 6"/>
</dbReference>
<comment type="similarity">
    <text evidence="2">In the N-terminal section; belongs to the leguminous lectin family.</text>
</comment>
<dbReference type="InterPro" id="IPR050528">
    <property type="entry name" value="L-type_Lectin-RKs"/>
</dbReference>
<keyword evidence="5" id="KW-0812">Transmembrane</keyword>
<dbReference type="PANTHER" id="PTHR27007">
    <property type="match status" value="1"/>
</dbReference>
<keyword evidence="10" id="KW-0472">Membrane</keyword>
<comment type="subcellular location">
    <subcellularLocation>
        <location evidence="1">Cell membrane</location>
        <topology evidence="1">Single-pass type I membrane protein</topology>
    </subcellularLocation>
</comment>
<evidence type="ECO:0000256" key="9">
    <source>
        <dbReference type="ARBA" id="ARBA00022989"/>
    </source>
</evidence>
<reference evidence="14 15" key="1">
    <citation type="journal article" date="2018" name="Science">
        <title>The opium poppy genome and morphinan production.</title>
        <authorList>
            <person name="Guo L."/>
            <person name="Winzer T."/>
            <person name="Yang X."/>
            <person name="Li Y."/>
            <person name="Ning Z."/>
            <person name="He Z."/>
            <person name="Teodor R."/>
            <person name="Lu Y."/>
            <person name="Bowser T.A."/>
            <person name="Graham I.A."/>
            <person name="Ye K."/>
        </authorList>
    </citation>
    <scope>NUCLEOTIDE SEQUENCE [LARGE SCALE GENOMIC DNA]</scope>
    <source>
        <strain evidence="15">cv. HN1</strain>
        <tissue evidence="14">Leaves</tissue>
    </source>
</reference>
<evidence type="ECO:0000256" key="2">
    <source>
        <dbReference type="ARBA" id="ARBA00008536"/>
    </source>
</evidence>
<dbReference type="PROSITE" id="PS50011">
    <property type="entry name" value="PROTEIN_KINASE_DOM"/>
    <property type="match status" value="1"/>
</dbReference>
<dbReference type="AlphaFoldDB" id="A0A4Y7JWG0"/>
<proteinExistence type="inferred from homology"/>
<evidence type="ECO:0000256" key="4">
    <source>
        <dbReference type="ARBA" id="ARBA00022475"/>
    </source>
</evidence>
<evidence type="ECO:0000256" key="3">
    <source>
        <dbReference type="ARBA" id="ARBA00010217"/>
    </source>
</evidence>
<organism evidence="14 15">
    <name type="scientific">Papaver somniferum</name>
    <name type="common">Opium poppy</name>
    <dbReference type="NCBI Taxonomy" id="3469"/>
    <lineage>
        <taxon>Eukaryota</taxon>
        <taxon>Viridiplantae</taxon>
        <taxon>Streptophyta</taxon>
        <taxon>Embryophyta</taxon>
        <taxon>Tracheophyta</taxon>
        <taxon>Spermatophyta</taxon>
        <taxon>Magnoliopsida</taxon>
        <taxon>Ranunculales</taxon>
        <taxon>Papaveraceae</taxon>
        <taxon>Papaveroideae</taxon>
        <taxon>Papaver</taxon>
    </lineage>
</organism>
<dbReference type="SUPFAM" id="SSF56112">
    <property type="entry name" value="Protein kinase-like (PK-like)"/>
    <property type="match status" value="1"/>
</dbReference>
<dbReference type="GO" id="GO:0005524">
    <property type="term" value="F:ATP binding"/>
    <property type="evidence" value="ECO:0007669"/>
    <property type="project" value="UniProtKB-KW"/>
</dbReference>
<evidence type="ECO:0000256" key="6">
    <source>
        <dbReference type="ARBA" id="ARBA00022729"/>
    </source>
</evidence>
<dbReference type="GO" id="GO:0002229">
    <property type="term" value="P:defense response to oomycetes"/>
    <property type="evidence" value="ECO:0007669"/>
    <property type="project" value="UniProtKB-ARBA"/>
</dbReference>
<dbReference type="STRING" id="3469.A0A4Y7JWG0"/>
<dbReference type="InterPro" id="IPR008271">
    <property type="entry name" value="Ser/Thr_kinase_AS"/>
</dbReference>
<keyword evidence="11" id="KW-0675">Receptor</keyword>
<dbReference type="FunFam" id="1.10.510.10:FF:000240">
    <property type="entry name" value="Lectin-domain containing receptor kinase A4.3"/>
    <property type="match status" value="1"/>
</dbReference>
<dbReference type="GO" id="GO:0005886">
    <property type="term" value="C:plasma membrane"/>
    <property type="evidence" value="ECO:0007669"/>
    <property type="project" value="UniProtKB-SubCell"/>
</dbReference>